<evidence type="ECO:0000256" key="1">
    <source>
        <dbReference type="ARBA" id="ARBA00000085"/>
    </source>
</evidence>
<keyword evidence="5" id="KW-0547">Nucleotide-binding</keyword>
<keyword evidence="9" id="KW-1133">Transmembrane helix</keyword>
<keyword evidence="12" id="KW-1185">Reference proteome</keyword>
<dbReference type="Pfam" id="PF02518">
    <property type="entry name" value="HATPase_c"/>
    <property type="match status" value="1"/>
</dbReference>
<keyword evidence="9" id="KW-0812">Transmembrane</keyword>
<dbReference type="Pfam" id="PF07730">
    <property type="entry name" value="HisKA_3"/>
    <property type="match status" value="1"/>
</dbReference>
<dbReference type="InterPro" id="IPR036890">
    <property type="entry name" value="HATPase_C_sf"/>
</dbReference>
<dbReference type="AlphaFoldDB" id="A0A0L6CKR5"/>
<evidence type="ECO:0000256" key="7">
    <source>
        <dbReference type="ARBA" id="ARBA00022840"/>
    </source>
</evidence>
<reference evidence="12" key="1">
    <citation type="submission" date="2015-03" db="EMBL/GenBank/DDBJ databases">
        <title>Luteipulveratus halotolerans sp. nov., a novel actinobacterium (Dermacoccaceae) from Sarawak, Malaysia.</title>
        <authorList>
            <person name="Juboi H."/>
            <person name="Basik A."/>
            <person name="Shamsul S.S."/>
            <person name="Arnold P."/>
            <person name="Schmitt E.K."/>
            <person name="Sanglier J.-J."/>
            <person name="Yeo T."/>
        </authorList>
    </citation>
    <scope>NUCLEOTIDE SEQUENCE [LARGE SCALE GENOMIC DNA]</scope>
    <source>
        <strain evidence="12">C296001</strain>
    </source>
</reference>
<sequence>MMLDLRLAALVLLCLDEAGRSGLSAYVLVCAAIPLSFVPLRRINRRGAAFMHRWWWAVLDSMVTSLVLVTFGLNSGALLYVGASVAFASFVSIRAGAVTIAPIIVTHIVGVVLDVLGPAELDLTAITARFTLLAGAAWMGRRLATVLTAHDTLRGEISQARELQARAEERNRLSTEMHDSVAKSLHGVAMLAETLHDGLAKEGHAQQQSAAILQRSVEIARGEARTLVGALRTPEAGELEASMRAAVARWEADHTAYTTALKTPETAVRLSPESTFELMRCVQECLENVARHVPGGHVAIECTAVDGWVEVSVTDEGPGLPEGIDIDGLVRRGHYGLAGLRDRMARIRGSVSFGPASHGGAVVRMRVPAAVDPQTAHQGQMIGPVA</sequence>
<dbReference type="GO" id="GO:0016020">
    <property type="term" value="C:membrane"/>
    <property type="evidence" value="ECO:0007669"/>
    <property type="project" value="InterPro"/>
</dbReference>
<keyword evidence="4" id="KW-0808">Transferase</keyword>
<dbReference type="InterPro" id="IPR050482">
    <property type="entry name" value="Sensor_HK_TwoCompSys"/>
</dbReference>
<dbReference type="PANTHER" id="PTHR24421">
    <property type="entry name" value="NITRATE/NITRITE SENSOR PROTEIN NARX-RELATED"/>
    <property type="match status" value="1"/>
</dbReference>
<evidence type="ECO:0000259" key="10">
    <source>
        <dbReference type="SMART" id="SM00387"/>
    </source>
</evidence>
<dbReference type="PANTHER" id="PTHR24421:SF10">
    <property type="entry name" value="NITRATE_NITRITE SENSOR PROTEIN NARQ"/>
    <property type="match status" value="1"/>
</dbReference>
<comment type="caution">
    <text evidence="11">The sequence shown here is derived from an EMBL/GenBank/DDBJ whole genome shotgun (WGS) entry which is preliminary data.</text>
</comment>
<protein>
    <recommendedName>
        <fullName evidence="2">histidine kinase</fullName>
        <ecNumber evidence="2">2.7.13.3</ecNumber>
    </recommendedName>
</protein>
<keyword evidence="9" id="KW-0472">Membrane</keyword>
<dbReference type="SMART" id="SM00387">
    <property type="entry name" value="HATPase_c"/>
    <property type="match status" value="1"/>
</dbReference>
<dbReference type="EC" id="2.7.13.3" evidence="2"/>
<dbReference type="InterPro" id="IPR003594">
    <property type="entry name" value="HATPase_dom"/>
</dbReference>
<keyword evidence="3" id="KW-0597">Phosphoprotein</keyword>
<evidence type="ECO:0000256" key="6">
    <source>
        <dbReference type="ARBA" id="ARBA00022777"/>
    </source>
</evidence>
<evidence type="ECO:0000256" key="4">
    <source>
        <dbReference type="ARBA" id="ARBA00022679"/>
    </source>
</evidence>
<evidence type="ECO:0000256" key="3">
    <source>
        <dbReference type="ARBA" id="ARBA00022553"/>
    </source>
</evidence>
<dbReference type="EMBL" id="LAIR01000002">
    <property type="protein sequence ID" value="KNX38352.1"/>
    <property type="molecule type" value="Genomic_DNA"/>
</dbReference>
<proteinExistence type="predicted"/>
<evidence type="ECO:0000256" key="9">
    <source>
        <dbReference type="SAM" id="Phobius"/>
    </source>
</evidence>
<dbReference type="CDD" id="cd16917">
    <property type="entry name" value="HATPase_UhpB-NarQ-NarX-like"/>
    <property type="match status" value="1"/>
</dbReference>
<keyword evidence="8" id="KW-0902">Two-component regulatory system</keyword>
<dbReference type="STRING" id="1631356.VV01_16285"/>
<feature type="transmembrane region" description="Helical" evidence="9">
    <location>
        <begin position="55"/>
        <end position="81"/>
    </location>
</feature>
<dbReference type="Gene3D" id="3.30.565.10">
    <property type="entry name" value="Histidine kinase-like ATPase, C-terminal domain"/>
    <property type="match status" value="1"/>
</dbReference>
<dbReference type="Proteomes" id="UP000037397">
    <property type="component" value="Unassembled WGS sequence"/>
</dbReference>
<dbReference type="InterPro" id="IPR011712">
    <property type="entry name" value="Sig_transdc_His_kin_sub3_dim/P"/>
</dbReference>
<evidence type="ECO:0000256" key="8">
    <source>
        <dbReference type="ARBA" id="ARBA00023012"/>
    </source>
</evidence>
<dbReference type="GO" id="GO:0000155">
    <property type="term" value="F:phosphorelay sensor kinase activity"/>
    <property type="evidence" value="ECO:0007669"/>
    <property type="project" value="InterPro"/>
</dbReference>
<evidence type="ECO:0000313" key="12">
    <source>
        <dbReference type="Proteomes" id="UP000037397"/>
    </source>
</evidence>
<keyword evidence="7" id="KW-0067">ATP-binding</keyword>
<dbReference type="Gene3D" id="1.20.5.1930">
    <property type="match status" value="1"/>
</dbReference>
<evidence type="ECO:0000256" key="5">
    <source>
        <dbReference type="ARBA" id="ARBA00022741"/>
    </source>
</evidence>
<organism evidence="11 12">
    <name type="scientific">Luteipulveratus halotolerans</name>
    <dbReference type="NCBI Taxonomy" id="1631356"/>
    <lineage>
        <taxon>Bacteria</taxon>
        <taxon>Bacillati</taxon>
        <taxon>Actinomycetota</taxon>
        <taxon>Actinomycetes</taxon>
        <taxon>Micrococcales</taxon>
        <taxon>Dermacoccaceae</taxon>
        <taxon>Luteipulveratus</taxon>
    </lineage>
</organism>
<feature type="domain" description="Histidine kinase/HSP90-like ATPase" evidence="10">
    <location>
        <begin position="273"/>
        <end position="371"/>
    </location>
</feature>
<comment type="catalytic activity">
    <reaction evidence="1">
        <text>ATP + protein L-histidine = ADP + protein N-phospho-L-histidine.</text>
        <dbReference type="EC" id="2.7.13.3"/>
    </reaction>
</comment>
<dbReference type="GO" id="GO:0005524">
    <property type="term" value="F:ATP binding"/>
    <property type="evidence" value="ECO:0007669"/>
    <property type="project" value="UniProtKB-KW"/>
</dbReference>
<gene>
    <name evidence="11" type="ORF">VV01_16285</name>
</gene>
<keyword evidence="6" id="KW-0418">Kinase</keyword>
<dbReference type="SUPFAM" id="SSF55874">
    <property type="entry name" value="ATPase domain of HSP90 chaperone/DNA topoisomerase II/histidine kinase"/>
    <property type="match status" value="1"/>
</dbReference>
<dbReference type="GO" id="GO:0046983">
    <property type="term" value="F:protein dimerization activity"/>
    <property type="evidence" value="ECO:0007669"/>
    <property type="project" value="InterPro"/>
</dbReference>
<evidence type="ECO:0000256" key="2">
    <source>
        <dbReference type="ARBA" id="ARBA00012438"/>
    </source>
</evidence>
<evidence type="ECO:0000313" key="11">
    <source>
        <dbReference type="EMBL" id="KNX38352.1"/>
    </source>
</evidence>
<accession>A0A0L6CKR5</accession>
<feature type="transmembrane region" description="Helical" evidence="9">
    <location>
        <begin position="93"/>
        <end position="117"/>
    </location>
</feature>
<name>A0A0L6CKR5_9MICO</name>